<evidence type="ECO:0000313" key="7">
    <source>
        <dbReference type="EMBL" id="WMV51228.1"/>
    </source>
</evidence>
<keyword evidence="5" id="KW-0812">Transmembrane</keyword>
<keyword evidence="5" id="KW-0333">Golgi apparatus</keyword>
<keyword evidence="3 5" id="KW-0328">Glycosyltransferase</keyword>
<keyword evidence="5" id="KW-0472">Membrane</keyword>
<dbReference type="SUPFAM" id="SSF53756">
    <property type="entry name" value="UDP-Glycosyltransferase/glycogen phosphorylase"/>
    <property type="match status" value="1"/>
</dbReference>
<dbReference type="PANTHER" id="PTHR11929">
    <property type="entry name" value="ALPHA- 1,3 -FUCOSYLTRANSFERASE"/>
    <property type="match status" value="1"/>
</dbReference>
<dbReference type="GO" id="GO:0032580">
    <property type="term" value="C:Golgi cisterna membrane"/>
    <property type="evidence" value="ECO:0007669"/>
    <property type="project" value="UniProtKB-SubCell"/>
</dbReference>
<comment type="subcellular location">
    <subcellularLocation>
        <location evidence="5">Golgi apparatus</location>
        <location evidence="5">Golgi stack membrane</location>
        <topology evidence="5">Single-pass type II membrane protein</topology>
    </subcellularLocation>
</comment>
<dbReference type="Gene3D" id="3.40.50.11660">
    <property type="entry name" value="Glycosyl transferase family 10, C-terminal domain"/>
    <property type="match status" value="1"/>
</dbReference>
<evidence type="ECO:0000256" key="4">
    <source>
        <dbReference type="ARBA" id="ARBA00022679"/>
    </source>
</evidence>
<gene>
    <name evidence="7" type="ORF">MTR67_044613</name>
</gene>
<dbReference type="Proteomes" id="UP001234989">
    <property type="component" value="Chromosome 10"/>
</dbReference>
<dbReference type="EMBL" id="CP133621">
    <property type="protein sequence ID" value="WMV51228.1"/>
    <property type="molecule type" value="Genomic_DNA"/>
</dbReference>
<sequence length="273" mass="31394">MMLGLDAHHSLGLPIDKSLNIFMHAFDKVETLKRFKFSFAFENSNEEDYVTEKFFQSLVAGSIPVVIGAPNIQEFAPSNNSLLHIKELKDAETVANTMKYLAANPSAYNELLRWKVEGPSDSFKALVDMAAVHSSCRLCIFLATSIREREEQNPKFKKRPCKCTRDSETVYHVYVRERGRFEMESIFLRSSNLSLEAFESAVVSKFESLKHVPIWKEERPHILRGGDELKLYRLHPLGMTQRQALYNFTFKGDTDFRDHIESLPCAKFEAIFV</sequence>
<dbReference type="InterPro" id="IPR055270">
    <property type="entry name" value="Glyco_tran_10_C"/>
</dbReference>
<name>A0AAF0ZVF4_SOLVR</name>
<protein>
    <recommendedName>
        <fullName evidence="5">Fucosyltransferase</fullName>
        <ecNumber evidence="5">2.4.1.-</ecNumber>
    </recommendedName>
</protein>
<evidence type="ECO:0000259" key="6">
    <source>
        <dbReference type="Pfam" id="PF00852"/>
    </source>
</evidence>
<dbReference type="InterPro" id="IPR001503">
    <property type="entry name" value="Glyco_trans_10"/>
</dbReference>
<dbReference type="EC" id="2.4.1.-" evidence="5"/>
<comment type="similarity">
    <text evidence="2 5">Belongs to the glycosyltransferase 10 family.</text>
</comment>
<dbReference type="AlphaFoldDB" id="A0AAF0ZVF4"/>
<evidence type="ECO:0000256" key="3">
    <source>
        <dbReference type="ARBA" id="ARBA00022676"/>
    </source>
</evidence>
<evidence type="ECO:0000256" key="1">
    <source>
        <dbReference type="ARBA" id="ARBA00004922"/>
    </source>
</evidence>
<dbReference type="Pfam" id="PF00852">
    <property type="entry name" value="Glyco_transf_10"/>
    <property type="match status" value="1"/>
</dbReference>
<keyword evidence="8" id="KW-1185">Reference proteome</keyword>
<feature type="domain" description="Fucosyltransferase C-terminal" evidence="6">
    <location>
        <begin position="29"/>
        <end position="147"/>
    </location>
</feature>
<evidence type="ECO:0000256" key="2">
    <source>
        <dbReference type="ARBA" id="ARBA00008919"/>
    </source>
</evidence>
<reference evidence="7" key="1">
    <citation type="submission" date="2023-08" db="EMBL/GenBank/DDBJ databases">
        <title>A de novo genome assembly of Solanum verrucosum Schlechtendal, a Mexican diploid species geographically isolated from the other diploid A-genome species in potato relatives.</title>
        <authorList>
            <person name="Hosaka K."/>
        </authorList>
    </citation>
    <scope>NUCLEOTIDE SEQUENCE</scope>
    <source>
        <tissue evidence="7">Young leaves</tissue>
    </source>
</reference>
<evidence type="ECO:0000313" key="8">
    <source>
        <dbReference type="Proteomes" id="UP001234989"/>
    </source>
</evidence>
<organism evidence="7 8">
    <name type="scientific">Solanum verrucosum</name>
    <dbReference type="NCBI Taxonomy" id="315347"/>
    <lineage>
        <taxon>Eukaryota</taxon>
        <taxon>Viridiplantae</taxon>
        <taxon>Streptophyta</taxon>
        <taxon>Embryophyta</taxon>
        <taxon>Tracheophyta</taxon>
        <taxon>Spermatophyta</taxon>
        <taxon>Magnoliopsida</taxon>
        <taxon>eudicotyledons</taxon>
        <taxon>Gunneridae</taxon>
        <taxon>Pentapetalae</taxon>
        <taxon>asterids</taxon>
        <taxon>lamiids</taxon>
        <taxon>Solanales</taxon>
        <taxon>Solanaceae</taxon>
        <taxon>Solanoideae</taxon>
        <taxon>Solaneae</taxon>
        <taxon>Solanum</taxon>
    </lineage>
</organism>
<evidence type="ECO:0000256" key="5">
    <source>
        <dbReference type="RuleBase" id="RU003832"/>
    </source>
</evidence>
<accession>A0AAF0ZVF4</accession>
<dbReference type="GO" id="GO:0008417">
    <property type="term" value="F:fucosyltransferase activity"/>
    <property type="evidence" value="ECO:0007669"/>
    <property type="project" value="InterPro"/>
</dbReference>
<dbReference type="InterPro" id="IPR038577">
    <property type="entry name" value="GT10-like_C_sf"/>
</dbReference>
<proteinExistence type="inferred from homology"/>
<keyword evidence="4 5" id="KW-0808">Transferase</keyword>
<comment type="pathway">
    <text evidence="1">Protein modification; protein glycosylation.</text>
</comment>
<dbReference type="PANTHER" id="PTHR11929:SF220">
    <property type="entry name" value="FUCOSYLTRANSFERASE"/>
    <property type="match status" value="1"/>
</dbReference>